<dbReference type="Proteomes" id="UP000838686">
    <property type="component" value="Unassembled WGS sequence"/>
</dbReference>
<dbReference type="Pfam" id="PF00756">
    <property type="entry name" value="Esterase"/>
    <property type="match status" value="1"/>
</dbReference>
<dbReference type="SUPFAM" id="SSF53474">
    <property type="entry name" value="alpha/beta-Hydrolases"/>
    <property type="match status" value="1"/>
</dbReference>
<dbReference type="RefSeq" id="WP_236339258.1">
    <property type="nucleotide sequence ID" value="NZ_CAKMMF010000004.1"/>
</dbReference>
<evidence type="ECO:0000256" key="1">
    <source>
        <dbReference type="SAM" id="SignalP"/>
    </source>
</evidence>
<evidence type="ECO:0000313" key="2">
    <source>
        <dbReference type="EMBL" id="CAH1197737.1"/>
    </source>
</evidence>
<dbReference type="PANTHER" id="PTHR48098:SF6">
    <property type="entry name" value="FERRI-BACILLIBACTIN ESTERASE BESA"/>
    <property type="match status" value="1"/>
</dbReference>
<feature type="signal peptide" evidence="1">
    <location>
        <begin position="1"/>
        <end position="25"/>
    </location>
</feature>
<keyword evidence="3" id="KW-1185">Reference proteome</keyword>
<organism evidence="2 3">
    <name type="scientific">Paenibacillus plantiphilus</name>
    <dbReference type="NCBI Taxonomy" id="2905650"/>
    <lineage>
        <taxon>Bacteria</taxon>
        <taxon>Bacillati</taxon>
        <taxon>Bacillota</taxon>
        <taxon>Bacilli</taxon>
        <taxon>Bacillales</taxon>
        <taxon>Paenibacillaceae</taxon>
        <taxon>Paenibacillus</taxon>
    </lineage>
</organism>
<dbReference type="PROSITE" id="PS51257">
    <property type="entry name" value="PROKAR_LIPOPROTEIN"/>
    <property type="match status" value="1"/>
</dbReference>
<dbReference type="EMBL" id="CAKMMF010000004">
    <property type="protein sequence ID" value="CAH1197737.1"/>
    <property type="molecule type" value="Genomic_DNA"/>
</dbReference>
<dbReference type="PANTHER" id="PTHR48098">
    <property type="entry name" value="ENTEROCHELIN ESTERASE-RELATED"/>
    <property type="match status" value="1"/>
</dbReference>
<evidence type="ECO:0008006" key="4">
    <source>
        <dbReference type="Google" id="ProtNLM"/>
    </source>
</evidence>
<dbReference type="InterPro" id="IPR050583">
    <property type="entry name" value="Mycobacterial_A85_antigen"/>
</dbReference>
<dbReference type="Gene3D" id="3.40.50.1820">
    <property type="entry name" value="alpha/beta hydrolase"/>
    <property type="match status" value="1"/>
</dbReference>
<gene>
    <name evidence="2" type="ORF">PAECIP111893_00927</name>
</gene>
<keyword evidence="1" id="KW-0732">Signal</keyword>
<feature type="chain" id="PRO_5047356209" description="Esterase" evidence="1">
    <location>
        <begin position="26"/>
        <end position="313"/>
    </location>
</feature>
<comment type="caution">
    <text evidence="2">The sequence shown here is derived from an EMBL/GenBank/DDBJ whole genome shotgun (WGS) entry which is preliminary data.</text>
</comment>
<name>A0ABN8G304_9BACL</name>
<reference evidence="2" key="1">
    <citation type="submission" date="2022-01" db="EMBL/GenBank/DDBJ databases">
        <authorList>
            <person name="Criscuolo A."/>
        </authorList>
    </citation>
    <scope>NUCLEOTIDE SEQUENCE</scope>
    <source>
        <strain evidence="2">CIP111893</strain>
    </source>
</reference>
<evidence type="ECO:0000313" key="3">
    <source>
        <dbReference type="Proteomes" id="UP000838686"/>
    </source>
</evidence>
<proteinExistence type="predicted"/>
<dbReference type="InterPro" id="IPR000801">
    <property type="entry name" value="Esterase-like"/>
</dbReference>
<protein>
    <recommendedName>
        <fullName evidence="4">Esterase</fullName>
    </recommendedName>
</protein>
<accession>A0ABN8G304</accession>
<sequence length="313" mass="35568">MKKGSIRFMLVWVLLALAAAGCTQGDEAGAKKTVAAESESVEPVADEISFRNWREALPAVKKHTIIGNVSIAEFPMKSFDALRKVWLYLPPNYDSSDTEFPVLYMHDAQNLFNDSTSFMGEWGIDETMEQLYTKNPALGMIVVAIENGGDNRYLEYTPSNYGAKYVDFLVNELKPYIDNHYRTKSDPRHTYISGSSLGGYISVYAGLKNPDVFGNVIAFSSVFEIGRNSFFEYVRGLSAANYKDSRFYLDIGEMEEEQFINVVQDNETMFQYLTDKDIPADRRKLVIDPDGVHNELDWRERFPAALEWILKAD</sequence>
<dbReference type="InterPro" id="IPR029058">
    <property type="entry name" value="AB_hydrolase_fold"/>
</dbReference>